<evidence type="ECO:0000313" key="1">
    <source>
        <dbReference type="EMBL" id="SGZ20453.1"/>
    </source>
</evidence>
<accession>A0A1L0CQ22</accession>
<dbReference type="EMBL" id="FPLD01000168">
    <property type="protein sequence ID" value="SGZ20453.1"/>
    <property type="molecule type" value="Genomic_DNA"/>
</dbReference>
<dbReference type="RefSeq" id="WP_075518668.1">
    <property type="nucleotide sequence ID" value="NZ_FPLD01000168.1"/>
</dbReference>
<name>A0A1L0CQ22_9GAMM</name>
<organism evidence="1 2">
    <name type="scientific">Moritella viscosa</name>
    <dbReference type="NCBI Taxonomy" id="80854"/>
    <lineage>
        <taxon>Bacteria</taxon>
        <taxon>Pseudomonadati</taxon>
        <taxon>Pseudomonadota</taxon>
        <taxon>Gammaproteobacteria</taxon>
        <taxon>Alteromonadales</taxon>
        <taxon>Moritellaceae</taxon>
        <taxon>Moritella</taxon>
    </lineage>
</organism>
<evidence type="ECO:0000313" key="2">
    <source>
        <dbReference type="Proteomes" id="UP000183794"/>
    </source>
</evidence>
<reference evidence="1 2" key="1">
    <citation type="submission" date="2016-11" db="EMBL/GenBank/DDBJ databases">
        <authorList>
            <person name="Jaros S."/>
            <person name="Januszkiewicz K."/>
            <person name="Wedrychowicz H."/>
        </authorList>
    </citation>
    <scope>NUCLEOTIDE SEQUENCE [LARGE SCALE GENOMIC DNA]</scope>
    <source>
        <strain evidence="1">NVI 5450</strain>
    </source>
</reference>
<sequence>MLKLKILFSALRTAKSFAQKHLRNKERNQKDYFLPYYENIEKVVEKHITVIHWLNEEVNSYSYTDQEDMYSVLDEINKHNDEIFKRANNAADGATLEDMSIEISNLRIKYQGCIHDSLSVSLEQYAADCMEAHQIGEAQFLLPRCKGILELIRDFKSNIPTVHKESVIQ</sequence>
<dbReference type="OrthoDB" id="9984753at2"/>
<gene>
    <name evidence="1" type="ORF">NVI5450_4879</name>
</gene>
<proteinExistence type="predicted"/>
<dbReference type="AlphaFoldDB" id="A0A1L0CQ22"/>
<protein>
    <submittedName>
        <fullName evidence="1">Putative integrase</fullName>
    </submittedName>
</protein>
<dbReference type="Proteomes" id="UP000183794">
    <property type="component" value="Unassembled WGS sequence"/>
</dbReference>